<reference evidence="2" key="2">
    <citation type="submission" date="2025-08" db="UniProtKB">
        <authorList>
            <consortium name="Ensembl"/>
        </authorList>
    </citation>
    <scope>IDENTIFICATION</scope>
</reference>
<gene>
    <name evidence="2" type="primary">LOC100187307</name>
</gene>
<dbReference type="PANTHER" id="PTHR32026:SF10">
    <property type="entry name" value="METHYLTRANSFERASE-LIKE PROTEIN 24-RELATED"/>
    <property type="match status" value="1"/>
</dbReference>
<organism evidence="2 3">
    <name type="scientific">Ciona intestinalis</name>
    <name type="common">Transparent sea squirt</name>
    <name type="synonym">Ascidia intestinalis</name>
    <dbReference type="NCBI Taxonomy" id="7719"/>
    <lineage>
        <taxon>Eukaryota</taxon>
        <taxon>Metazoa</taxon>
        <taxon>Chordata</taxon>
        <taxon>Tunicata</taxon>
        <taxon>Ascidiacea</taxon>
        <taxon>Phlebobranchia</taxon>
        <taxon>Cionidae</taxon>
        <taxon>Ciona</taxon>
    </lineage>
</organism>
<accession>H2Y2E0</accession>
<evidence type="ECO:0000313" key="2">
    <source>
        <dbReference type="Ensembl" id="ENSCINP00000036075.1"/>
    </source>
</evidence>
<dbReference type="KEGG" id="cin:100187307"/>
<proteinExistence type="predicted"/>
<sequence length="244" mass="28236">MQYKCTKSKYLGGKPEMFMDGAYDLCIEPQFWEKANNPDYKCLMYSFGVGYDFSFDDEMAKLGCEVHSFDPSMTYQDGMVRESGVTFHKIGISDQDLEADSNGWKMRTLKTLLKELGHNGRYLDYLKVDTDAPQGGFEDTLMQELLNTGLHQCVRQYAQEIHLMGPLKEDPQLERLRLIYDQLHQLNDQGWRLYNTTDNIRYMLNNNPQASQLYNKGQIMEKKIGILWETAFVNFGLKGPCIVV</sequence>
<protein>
    <submittedName>
        <fullName evidence="2">Methyltransferase-like protein 24</fullName>
    </submittedName>
</protein>
<reference evidence="2" key="3">
    <citation type="submission" date="2025-09" db="UniProtKB">
        <authorList>
            <consortium name="Ensembl"/>
        </authorList>
    </citation>
    <scope>IDENTIFICATION</scope>
</reference>
<dbReference type="InParanoid" id="H2Y2E0"/>
<name>H2Y2E0_CIOIN</name>
<dbReference type="InterPro" id="IPR025714">
    <property type="entry name" value="Methyltranfer_dom"/>
</dbReference>
<evidence type="ECO:0000259" key="1">
    <source>
        <dbReference type="Pfam" id="PF13383"/>
    </source>
</evidence>
<dbReference type="GeneTree" id="ENSGT00940000165123"/>
<dbReference type="RefSeq" id="XP_018671416.1">
    <property type="nucleotide sequence ID" value="XM_018815871.2"/>
</dbReference>
<reference evidence="3" key="1">
    <citation type="journal article" date="2002" name="Science">
        <title>The draft genome of Ciona intestinalis: insights into chordate and vertebrate origins.</title>
        <authorList>
            <person name="Dehal P."/>
            <person name="Satou Y."/>
            <person name="Campbell R.K."/>
            <person name="Chapman J."/>
            <person name="Degnan B."/>
            <person name="De Tomaso A."/>
            <person name="Davidson B."/>
            <person name="Di Gregorio A."/>
            <person name="Gelpke M."/>
            <person name="Goodstein D.M."/>
            <person name="Harafuji N."/>
            <person name="Hastings K.E."/>
            <person name="Ho I."/>
            <person name="Hotta K."/>
            <person name="Huang W."/>
            <person name="Kawashima T."/>
            <person name="Lemaire P."/>
            <person name="Martinez D."/>
            <person name="Meinertzhagen I.A."/>
            <person name="Necula S."/>
            <person name="Nonaka M."/>
            <person name="Putnam N."/>
            <person name="Rash S."/>
            <person name="Saiga H."/>
            <person name="Satake M."/>
            <person name="Terry A."/>
            <person name="Yamada L."/>
            <person name="Wang H.G."/>
            <person name="Awazu S."/>
            <person name="Azumi K."/>
            <person name="Boore J."/>
            <person name="Branno M."/>
            <person name="Chin-Bow S."/>
            <person name="DeSantis R."/>
            <person name="Doyle S."/>
            <person name="Francino P."/>
            <person name="Keys D.N."/>
            <person name="Haga S."/>
            <person name="Hayashi H."/>
            <person name="Hino K."/>
            <person name="Imai K.S."/>
            <person name="Inaba K."/>
            <person name="Kano S."/>
            <person name="Kobayashi K."/>
            <person name="Kobayashi M."/>
            <person name="Lee B.I."/>
            <person name="Makabe K.W."/>
            <person name="Manohar C."/>
            <person name="Matassi G."/>
            <person name="Medina M."/>
            <person name="Mochizuki Y."/>
            <person name="Mount S."/>
            <person name="Morishita T."/>
            <person name="Miura S."/>
            <person name="Nakayama A."/>
            <person name="Nishizaka S."/>
            <person name="Nomoto H."/>
            <person name="Ohta F."/>
            <person name="Oishi K."/>
            <person name="Rigoutsos I."/>
            <person name="Sano M."/>
            <person name="Sasaki A."/>
            <person name="Sasakura Y."/>
            <person name="Shoguchi E."/>
            <person name="Shin-i T."/>
            <person name="Spagnuolo A."/>
            <person name="Stainier D."/>
            <person name="Suzuki M.M."/>
            <person name="Tassy O."/>
            <person name="Takatori N."/>
            <person name="Tokuoka M."/>
            <person name="Yagi K."/>
            <person name="Yoshizaki F."/>
            <person name="Wada S."/>
            <person name="Zhang C."/>
            <person name="Hyatt P.D."/>
            <person name="Larimer F."/>
            <person name="Detter C."/>
            <person name="Doggett N."/>
            <person name="Glavina T."/>
            <person name="Hawkins T."/>
            <person name="Richardson P."/>
            <person name="Lucas S."/>
            <person name="Kohara Y."/>
            <person name="Levine M."/>
            <person name="Satoh N."/>
            <person name="Rokhsar D.S."/>
        </authorList>
    </citation>
    <scope>NUCLEOTIDE SEQUENCE [LARGE SCALE GENOMIC DNA]</scope>
</reference>
<accession>A0A1W5BLS7</accession>
<dbReference type="HOGENOM" id="CLU_072082_0_0_1"/>
<dbReference type="InterPro" id="IPR026913">
    <property type="entry name" value="METTL24"/>
</dbReference>
<dbReference type="PANTHER" id="PTHR32026">
    <property type="entry name" value="METHYLTRANSFERASE-LIKE PROTEIN 24"/>
    <property type="match status" value="1"/>
</dbReference>
<dbReference type="Pfam" id="PF13383">
    <property type="entry name" value="Methyltransf_22"/>
    <property type="match status" value="1"/>
</dbReference>
<dbReference type="GeneID" id="100187307"/>
<dbReference type="OMA" id="EWACLLE"/>
<keyword evidence="3" id="KW-1185">Reference proteome</keyword>
<evidence type="ECO:0000313" key="3">
    <source>
        <dbReference type="Proteomes" id="UP000008144"/>
    </source>
</evidence>
<dbReference type="Ensembl" id="ENSCINT00000030339.1">
    <property type="protein sequence ID" value="ENSCINP00000036075.1"/>
    <property type="gene ID" value="ENSCING00000018219.1"/>
</dbReference>
<dbReference type="OrthoDB" id="10006218at2759"/>
<feature type="domain" description="Methyltransferase" evidence="1">
    <location>
        <begin position="3"/>
        <end position="164"/>
    </location>
</feature>
<dbReference type="AlphaFoldDB" id="H2Y2E0"/>
<dbReference type="Proteomes" id="UP000008144">
    <property type="component" value="Unassembled WGS sequence"/>
</dbReference>